<evidence type="ECO:0000256" key="1">
    <source>
        <dbReference type="SAM" id="Phobius"/>
    </source>
</evidence>
<protein>
    <submittedName>
        <fullName evidence="3">Transglutaminase-like superfamily protein</fullName>
    </submittedName>
</protein>
<feature type="transmembrane region" description="Helical" evidence="1">
    <location>
        <begin position="85"/>
        <end position="102"/>
    </location>
</feature>
<evidence type="ECO:0000313" key="4">
    <source>
        <dbReference type="Proteomes" id="UP000199527"/>
    </source>
</evidence>
<feature type="transmembrane region" description="Helical" evidence="1">
    <location>
        <begin position="62"/>
        <end position="79"/>
    </location>
</feature>
<dbReference type="AlphaFoldDB" id="A0A1G8NTC3"/>
<reference evidence="4" key="1">
    <citation type="submission" date="2016-10" db="EMBL/GenBank/DDBJ databases">
        <authorList>
            <person name="Varghese N."/>
            <person name="Submissions S."/>
        </authorList>
    </citation>
    <scope>NUCLEOTIDE SEQUENCE [LARGE SCALE GENOMIC DNA]</scope>
    <source>
        <strain evidence="4">DSM 23317</strain>
    </source>
</reference>
<feature type="transmembrane region" description="Helical" evidence="1">
    <location>
        <begin position="132"/>
        <end position="151"/>
    </location>
</feature>
<dbReference type="Proteomes" id="UP000199527">
    <property type="component" value="Unassembled WGS sequence"/>
</dbReference>
<dbReference type="OrthoDB" id="9804872at2"/>
<dbReference type="PANTHER" id="PTHR42736">
    <property type="entry name" value="PROTEIN-GLUTAMINE GAMMA-GLUTAMYLTRANSFERASE"/>
    <property type="match status" value="1"/>
</dbReference>
<dbReference type="RefSeq" id="WP_090363223.1">
    <property type="nucleotide sequence ID" value="NZ_FNEM01000003.1"/>
</dbReference>
<accession>A0A1G8NTC3</accession>
<feature type="transmembrane region" description="Helical" evidence="1">
    <location>
        <begin position="536"/>
        <end position="558"/>
    </location>
</feature>
<keyword evidence="1" id="KW-0812">Transmembrane</keyword>
<keyword evidence="1" id="KW-1133">Transmembrane helix</keyword>
<dbReference type="SMART" id="SM00460">
    <property type="entry name" value="TGc"/>
    <property type="match status" value="1"/>
</dbReference>
<dbReference type="InterPro" id="IPR021878">
    <property type="entry name" value="TgpA_N"/>
</dbReference>
<dbReference type="InterPro" id="IPR002931">
    <property type="entry name" value="Transglutaminase-like"/>
</dbReference>
<proteinExistence type="predicted"/>
<sequence length="655" mass="74103">MLPDPPLTTVALRQTQGWLLMTQQMLVIHLIGMVPNWALAIVNLSLLWSLAIFLGKVPRPPTWLLFTLTLTVLLALFPIYLQQGIAVALGIMIALSYCLKSLEVRSRRDILTLVLVGFFLITLSLIEQQSWLKLMSALALFVLNATILLSLHRPMSAPHNLKMSLKLVLGSLPMALILYLLLPRPDPLWQQPVGGRASTGLSAELALGEIALLTQSNEPAFSSRFTQPPLDRDLYWRVWIQSHFDGQVWRSLPALPGRSPDNGEGKTHHGYQILGWPQTELRVPSLAGSQSQDASLGQVRGDLWQRLYQSGSPQLTFRWQPGRGPTPPKAGLDYLQLPEHTNPRTLAWGKRLRSEGLAPTAVLQRLLTFFKQQPFVYTLSPPATGRHQVDDFLFTTQAGFCGHYASATVTLLRAAGIPARLISGYQGGRWLPDGRLMVRQLNAHAWVELWVEGVGWLRSDPTQQVSPDRIEQLGQQRLFQALSLPSWLQNRALTDSLNTLLDRLDYQWQRSVLEFDKQQQRQWLAEVLAYSDSHQILLLTAALLAALVMIQLGLAGMLPRWRAPVWELLLWRQLRRLLIRRGQALPANASMTSIINDAATHWPRAAADLRGFQRRFEQLRYNPKQTGHHQGRRILWQRLMRIRRHLARPPADGRG</sequence>
<evidence type="ECO:0000313" key="3">
    <source>
        <dbReference type="EMBL" id="SDI83417.1"/>
    </source>
</evidence>
<dbReference type="Pfam" id="PF11992">
    <property type="entry name" value="TgpA_N"/>
    <property type="match status" value="1"/>
</dbReference>
<keyword evidence="1" id="KW-0472">Membrane</keyword>
<feature type="transmembrane region" description="Helical" evidence="1">
    <location>
        <begin position="163"/>
        <end position="182"/>
    </location>
</feature>
<dbReference type="EMBL" id="FNEM01000003">
    <property type="protein sequence ID" value="SDI83417.1"/>
    <property type="molecule type" value="Genomic_DNA"/>
</dbReference>
<dbReference type="Gene3D" id="3.10.620.30">
    <property type="match status" value="1"/>
</dbReference>
<name>A0A1G8NTC3_9GAMM</name>
<dbReference type="InterPro" id="IPR038765">
    <property type="entry name" value="Papain-like_cys_pep_sf"/>
</dbReference>
<dbReference type="InterPro" id="IPR052901">
    <property type="entry name" value="Bact_TGase-like"/>
</dbReference>
<evidence type="ECO:0000259" key="2">
    <source>
        <dbReference type="SMART" id="SM00460"/>
    </source>
</evidence>
<dbReference type="Pfam" id="PF01841">
    <property type="entry name" value="Transglut_core"/>
    <property type="match status" value="1"/>
</dbReference>
<organism evidence="3 4">
    <name type="scientific">Ferrimonas sediminum</name>
    <dbReference type="NCBI Taxonomy" id="718193"/>
    <lineage>
        <taxon>Bacteria</taxon>
        <taxon>Pseudomonadati</taxon>
        <taxon>Pseudomonadota</taxon>
        <taxon>Gammaproteobacteria</taxon>
        <taxon>Alteromonadales</taxon>
        <taxon>Ferrimonadaceae</taxon>
        <taxon>Ferrimonas</taxon>
    </lineage>
</organism>
<gene>
    <name evidence="3" type="ORF">SAMN04488540_103227</name>
</gene>
<dbReference type="PANTHER" id="PTHR42736:SF1">
    <property type="entry name" value="PROTEIN-GLUTAMINE GAMMA-GLUTAMYLTRANSFERASE"/>
    <property type="match status" value="1"/>
</dbReference>
<dbReference type="SUPFAM" id="SSF54001">
    <property type="entry name" value="Cysteine proteinases"/>
    <property type="match status" value="1"/>
</dbReference>
<feature type="transmembrane region" description="Helical" evidence="1">
    <location>
        <begin position="109"/>
        <end position="126"/>
    </location>
</feature>
<keyword evidence="4" id="KW-1185">Reference proteome</keyword>
<feature type="domain" description="Transglutaminase-like" evidence="2">
    <location>
        <begin position="393"/>
        <end position="463"/>
    </location>
</feature>
<feature type="transmembrane region" description="Helical" evidence="1">
    <location>
        <begin position="26"/>
        <end position="50"/>
    </location>
</feature>